<gene>
    <name evidence="1" type="ORF">D5086_017053</name>
</gene>
<organism evidence="1 2">
    <name type="scientific">Populus alba</name>
    <name type="common">White poplar</name>
    <dbReference type="NCBI Taxonomy" id="43335"/>
    <lineage>
        <taxon>Eukaryota</taxon>
        <taxon>Viridiplantae</taxon>
        <taxon>Streptophyta</taxon>
        <taxon>Embryophyta</taxon>
        <taxon>Tracheophyta</taxon>
        <taxon>Spermatophyta</taxon>
        <taxon>Magnoliopsida</taxon>
        <taxon>eudicotyledons</taxon>
        <taxon>Gunneridae</taxon>
        <taxon>Pentapetalae</taxon>
        <taxon>rosids</taxon>
        <taxon>fabids</taxon>
        <taxon>Malpighiales</taxon>
        <taxon>Salicaceae</taxon>
        <taxon>Saliceae</taxon>
        <taxon>Populus</taxon>
    </lineage>
</organism>
<evidence type="ECO:0000313" key="2">
    <source>
        <dbReference type="Proteomes" id="UP000309997"/>
    </source>
</evidence>
<name>A0ACC4BWV1_POPAL</name>
<dbReference type="Proteomes" id="UP000309997">
    <property type="component" value="Unassembled WGS sequence"/>
</dbReference>
<keyword evidence="2" id="KW-1185">Reference proteome</keyword>
<proteinExistence type="predicted"/>
<reference evidence="1 2" key="1">
    <citation type="journal article" date="2024" name="Plant Biotechnol. J.">
        <title>Genome and CRISPR/Cas9 system of a widespread forest tree (Populus alba) in the world.</title>
        <authorList>
            <person name="Liu Y.J."/>
            <person name="Jiang P.F."/>
            <person name="Han X.M."/>
            <person name="Li X.Y."/>
            <person name="Wang H.M."/>
            <person name="Wang Y.J."/>
            <person name="Wang X.X."/>
            <person name="Zeng Q.Y."/>
        </authorList>
    </citation>
    <scope>NUCLEOTIDE SEQUENCE [LARGE SCALE GENOMIC DNA]</scope>
    <source>
        <strain evidence="2">cv. PAL-ZL1</strain>
    </source>
</reference>
<accession>A0ACC4BWV1</accession>
<evidence type="ECO:0000313" key="1">
    <source>
        <dbReference type="EMBL" id="KAL3582721.1"/>
    </source>
</evidence>
<protein>
    <submittedName>
        <fullName evidence="1">Uncharacterized protein</fullName>
    </submittedName>
</protein>
<dbReference type="EMBL" id="RCHU02000008">
    <property type="protein sequence ID" value="KAL3582721.1"/>
    <property type="molecule type" value="Genomic_DNA"/>
</dbReference>
<sequence>MMQTQKIKHSNVHVPSVKFYTPYDLDMQTKNQSAAMPSGSNKSLSYVNAARRGKAFRVVKVSISSFPSFFYVLSTLIITGADIYGNMGHPLLIDLQAYE</sequence>
<comment type="caution">
    <text evidence="1">The sequence shown here is derived from an EMBL/GenBank/DDBJ whole genome shotgun (WGS) entry which is preliminary data.</text>
</comment>